<dbReference type="PANTHER" id="PTHR35186">
    <property type="entry name" value="ANK_REP_REGION DOMAIN-CONTAINING PROTEIN"/>
    <property type="match status" value="1"/>
</dbReference>
<dbReference type="AlphaFoldDB" id="A0A9W9RYW3"/>
<comment type="caution">
    <text evidence="2">The sequence shown here is derived from an EMBL/GenBank/DDBJ whole genome shotgun (WGS) entry which is preliminary data.</text>
</comment>
<dbReference type="GeneID" id="81440668"/>
<reference evidence="2" key="1">
    <citation type="submission" date="2022-11" db="EMBL/GenBank/DDBJ databases">
        <authorList>
            <person name="Petersen C."/>
        </authorList>
    </citation>
    <scope>NUCLEOTIDE SEQUENCE</scope>
    <source>
        <strain evidence="2">IBT 29864</strain>
    </source>
</reference>
<dbReference type="EMBL" id="JAPZBS010000007">
    <property type="protein sequence ID" value="KAJ5368810.1"/>
    <property type="molecule type" value="Genomic_DNA"/>
</dbReference>
<accession>A0A9W9RYW3</accession>
<feature type="domain" description="DUF7580" evidence="1">
    <location>
        <begin position="5"/>
        <end position="124"/>
    </location>
</feature>
<evidence type="ECO:0000313" key="2">
    <source>
        <dbReference type="EMBL" id="KAJ5368810.1"/>
    </source>
</evidence>
<dbReference type="Proteomes" id="UP001147782">
    <property type="component" value="Unassembled WGS sequence"/>
</dbReference>
<gene>
    <name evidence="2" type="ORF">N7496_008570</name>
</gene>
<reference evidence="2" key="2">
    <citation type="journal article" date="2023" name="IMA Fungus">
        <title>Comparative genomic study of the Penicillium genus elucidates a diverse pangenome and 15 lateral gene transfer events.</title>
        <authorList>
            <person name="Petersen C."/>
            <person name="Sorensen T."/>
            <person name="Nielsen M.R."/>
            <person name="Sondergaard T.E."/>
            <person name="Sorensen J.L."/>
            <person name="Fitzpatrick D.A."/>
            <person name="Frisvad J.C."/>
            <person name="Nielsen K.L."/>
        </authorList>
    </citation>
    <scope>NUCLEOTIDE SEQUENCE</scope>
    <source>
        <strain evidence="2">IBT 29864</strain>
    </source>
</reference>
<organism evidence="2 3">
    <name type="scientific">Penicillium cataractarum</name>
    <dbReference type="NCBI Taxonomy" id="2100454"/>
    <lineage>
        <taxon>Eukaryota</taxon>
        <taxon>Fungi</taxon>
        <taxon>Dikarya</taxon>
        <taxon>Ascomycota</taxon>
        <taxon>Pezizomycotina</taxon>
        <taxon>Eurotiomycetes</taxon>
        <taxon>Eurotiomycetidae</taxon>
        <taxon>Eurotiales</taxon>
        <taxon>Aspergillaceae</taxon>
        <taxon>Penicillium</taxon>
    </lineage>
</organism>
<evidence type="ECO:0000313" key="3">
    <source>
        <dbReference type="Proteomes" id="UP001147782"/>
    </source>
</evidence>
<proteinExistence type="predicted"/>
<protein>
    <recommendedName>
        <fullName evidence="1">DUF7580 domain-containing protein</fullName>
    </recommendedName>
</protein>
<dbReference type="PANTHER" id="PTHR35186:SF4">
    <property type="entry name" value="PRION-INHIBITION AND PROPAGATION HELO DOMAIN-CONTAINING PROTEIN"/>
    <property type="match status" value="1"/>
</dbReference>
<evidence type="ECO:0000259" key="1">
    <source>
        <dbReference type="Pfam" id="PF24476"/>
    </source>
</evidence>
<dbReference type="Pfam" id="PF24476">
    <property type="entry name" value="DUF7580"/>
    <property type="match status" value="1"/>
</dbReference>
<sequence>MQQSQHIIPYMTSSVSSESQQASPGYHRFIRNPVLFGLGVMFLELAFQTPIASMIESIDLQEGGDSDFVEYFTARRVVEKSHAKISKSFRDVTKRCLYCDFGHDSDFKSPALQQAFYNNVITVLDGLEDVYRDLQDG</sequence>
<name>A0A9W9RYW3_9EURO</name>
<dbReference type="InterPro" id="IPR056002">
    <property type="entry name" value="DUF7580"/>
</dbReference>
<keyword evidence="3" id="KW-1185">Reference proteome</keyword>
<dbReference type="OrthoDB" id="20872at2759"/>
<dbReference type="RefSeq" id="XP_056553552.1">
    <property type="nucleotide sequence ID" value="XM_056701489.1"/>
</dbReference>